<gene>
    <name evidence="5" type="primary">bamD</name>
    <name evidence="5" type="ORF">EQG61_12930</name>
</gene>
<dbReference type="NCBIfam" id="TIGR03302">
    <property type="entry name" value="OM_YfiO"/>
    <property type="match status" value="1"/>
</dbReference>
<dbReference type="OrthoDB" id="9770761at2"/>
<name>A0A4Q1K3N9_9FLAO</name>
<evidence type="ECO:0000256" key="2">
    <source>
        <dbReference type="ARBA" id="ARBA00023136"/>
    </source>
</evidence>
<evidence type="ECO:0000313" key="5">
    <source>
        <dbReference type="EMBL" id="RXR20318.1"/>
    </source>
</evidence>
<accession>A0A4Q1K3N9</accession>
<dbReference type="Gene3D" id="1.25.40.10">
    <property type="entry name" value="Tetratricopeptide repeat domain"/>
    <property type="match status" value="1"/>
</dbReference>
<feature type="domain" description="Outer membrane lipoprotein BamD-like" evidence="4">
    <location>
        <begin position="35"/>
        <end position="216"/>
    </location>
</feature>
<dbReference type="Proteomes" id="UP000289857">
    <property type="component" value="Unassembled WGS sequence"/>
</dbReference>
<dbReference type="EMBL" id="SBKN01000009">
    <property type="protein sequence ID" value="RXR20318.1"/>
    <property type="molecule type" value="Genomic_DNA"/>
</dbReference>
<keyword evidence="3" id="KW-0998">Cell outer membrane</keyword>
<reference evidence="6" key="1">
    <citation type="submission" date="2019-01" db="EMBL/GenBank/DDBJ databases">
        <title>Cytophagaceae bacterium strain CAR-16.</title>
        <authorList>
            <person name="Chen W.-M."/>
        </authorList>
    </citation>
    <scope>NUCLEOTIDE SEQUENCE [LARGE SCALE GENOMIC DNA]</scope>
    <source>
        <strain evidence="6">WWJ-16</strain>
    </source>
</reference>
<protein>
    <submittedName>
        <fullName evidence="5">Outer membrane protein assembly factor BamD</fullName>
    </submittedName>
</protein>
<dbReference type="PROSITE" id="PS51257">
    <property type="entry name" value="PROKAR_LIPOPROTEIN"/>
    <property type="match status" value="1"/>
</dbReference>
<sequence>MKKLLILIVLGLTLGSCSEYQKAFRSEDTEVQKAAAIKMYEKQKYGKAIRLFELIAPVYKGKAGEENVSYMFGMAYYNTKQFYLAAYQLESFASAYPKDSRSEEASFLAAKCFARLSPTYSLDQTDTEKAIYKMQDFIDRYPNSTYMAEANTIAKELRVKLEKKAFEVAKQYNTIEDYKAAQVAFDLFLSDFPGTVYKEEALYLKLDSAYKLAVNSIPSKMHERLLSAKAAYQSLVKFKADTQYKTKADDMLATIDKELQQFSK</sequence>
<dbReference type="Pfam" id="PF13525">
    <property type="entry name" value="YfiO"/>
    <property type="match status" value="1"/>
</dbReference>
<organism evidence="5 6">
    <name type="scientific">Flavobacterium stagni</name>
    <dbReference type="NCBI Taxonomy" id="2506421"/>
    <lineage>
        <taxon>Bacteria</taxon>
        <taxon>Pseudomonadati</taxon>
        <taxon>Bacteroidota</taxon>
        <taxon>Flavobacteriia</taxon>
        <taxon>Flavobacteriales</taxon>
        <taxon>Flavobacteriaceae</taxon>
        <taxon>Flavobacterium</taxon>
    </lineage>
</organism>
<evidence type="ECO:0000256" key="3">
    <source>
        <dbReference type="ARBA" id="ARBA00023237"/>
    </source>
</evidence>
<evidence type="ECO:0000259" key="4">
    <source>
        <dbReference type="Pfam" id="PF13525"/>
    </source>
</evidence>
<dbReference type="InterPro" id="IPR017689">
    <property type="entry name" value="BamD"/>
</dbReference>
<dbReference type="InterPro" id="IPR039565">
    <property type="entry name" value="BamD-like"/>
</dbReference>
<dbReference type="AlphaFoldDB" id="A0A4Q1K3N9"/>
<comment type="caution">
    <text evidence="5">The sequence shown here is derived from an EMBL/GenBank/DDBJ whole genome shotgun (WGS) entry which is preliminary data.</text>
</comment>
<proteinExistence type="predicted"/>
<dbReference type="InterPro" id="IPR011990">
    <property type="entry name" value="TPR-like_helical_dom_sf"/>
</dbReference>
<evidence type="ECO:0000313" key="6">
    <source>
        <dbReference type="Proteomes" id="UP000289857"/>
    </source>
</evidence>
<dbReference type="RefSeq" id="WP_129462369.1">
    <property type="nucleotide sequence ID" value="NZ_SBKN01000009.1"/>
</dbReference>
<evidence type="ECO:0000256" key="1">
    <source>
        <dbReference type="ARBA" id="ARBA00022729"/>
    </source>
</evidence>
<keyword evidence="2" id="KW-0472">Membrane</keyword>
<keyword evidence="6" id="KW-1185">Reference proteome</keyword>
<keyword evidence="1" id="KW-0732">Signal</keyword>